<organism evidence="1 2">
    <name type="scientific">Candidatus Uhrbacteria bacterium RIFOXYB2_FULL_45_11</name>
    <dbReference type="NCBI Taxonomy" id="1802421"/>
    <lineage>
        <taxon>Bacteria</taxon>
        <taxon>Candidatus Uhriibacteriota</taxon>
    </lineage>
</organism>
<dbReference type="STRING" id="1802421.A2318_02960"/>
<evidence type="ECO:0000313" key="1">
    <source>
        <dbReference type="EMBL" id="OGL97547.1"/>
    </source>
</evidence>
<proteinExistence type="predicted"/>
<dbReference type="Proteomes" id="UP000177331">
    <property type="component" value="Unassembled WGS sequence"/>
</dbReference>
<sequence>MCIVVELSQLESLQKKIGRGRLEVLMKIEILFLALLALTACETTNIHPTKVVEVQTVEVTKIDCESIDDSFKQIGDTCVSICVACIKGSGQCLDTDKNGYGDTCVTPEPTSEPMCTPGIEICNNVDDDCDGEIDENERFWYVDLDHDGFGDIGKPVVAGCVPPTVGPWLVLNDEDCNDADASISPTTADLCDGKDNNCDGYTDESFGMIGTNCQMGIGECAVPDSINVCTADGSGTVCSKPAGTPKTEVCGDSKDNDCDGATDEECDCSYVNSGKSASNPGFANWCNKCTAECKLLPDIEVTKDSYKLVVVFGTTTSDWPYKDGFIYEFGNSLKEIEFSKSKSYSDWSGASFVHDTFVAIDLDLTKKFVSFNANEYPGKWKLCSGTVIDKIAMQLTLPDVYIIKDGVWTKVNDQIETLMANDLVMIQSPIPYGGSGYSQPLMCAAMLKL</sequence>
<dbReference type="EMBL" id="MGFD01000043">
    <property type="protein sequence ID" value="OGL97547.1"/>
    <property type="molecule type" value="Genomic_DNA"/>
</dbReference>
<dbReference type="AlphaFoldDB" id="A0A1F7W5S0"/>
<comment type="caution">
    <text evidence="1">The sequence shown here is derived from an EMBL/GenBank/DDBJ whole genome shotgun (WGS) entry which is preliminary data.</text>
</comment>
<dbReference type="Pfam" id="PF11617">
    <property type="entry name" value="Cu-binding_MopE"/>
    <property type="match status" value="3"/>
</dbReference>
<accession>A0A1F7W5S0</accession>
<name>A0A1F7W5S0_9BACT</name>
<dbReference type="InterPro" id="IPR021655">
    <property type="entry name" value="Put_metal-bd"/>
</dbReference>
<gene>
    <name evidence="1" type="ORF">A2318_02960</name>
</gene>
<evidence type="ECO:0000313" key="2">
    <source>
        <dbReference type="Proteomes" id="UP000177331"/>
    </source>
</evidence>
<reference evidence="1 2" key="1">
    <citation type="journal article" date="2016" name="Nat. Commun.">
        <title>Thousands of microbial genomes shed light on interconnected biogeochemical processes in an aquifer system.</title>
        <authorList>
            <person name="Anantharaman K."/>
            <person name="Brown C.T."/>
            <person name="Hug L.A."/>
            <person name="Sharon I."/>
            <person name="Castelle C.J."/>
            <person name="Probst A.J."/>
            <person name="Thomas B.C."/>
            <person name="Singh A."/>
            <person name="Wilkins M.J."/>
            <person name="Karaoz U."/>
            <person name="Brodie E.L."/>
            <person name="Williams K.H."/>
            <person name="Hubbard S.S."/>
            <person name="Banfield J.F."/>
        </authorList>
    </citation>
    <scope>NUCLEOTIDE SEQUENCE [LARGE SCALE GENOMIC DNA]</scope>
</reference>
<protein>
    <submittedName>
        <fullName evidence="1">Uncharacterized protein</fullName>
    </submittedName>
</protein>